<dbReference type="VEuPathDB" id="FungiDB:JI435_122760"/>
<reference evidence="3" key="1">
    <citation type="journal article" date="2021" name="BMC Genomics">
        <title>Chromosome-level genome assembly and manually-curated proteome of model necrotroph Parastagonospora nodorum Sn15 reveals a genome-wide trove of candidate effector homologs, and redundancy of virulence-related functions within an accessory chromosome.</title>
        <authorList>
            <person name="Bertazzoni S."/>
            <person name="Jones D.A.B."/>
            <person name="Phan H.T."/>
            <person name="Tan K.-C."/>
            <person name="Hane J.K."/>
        </authorList>
    </citation>
    <scope>NUCLEOTIDE SEQUENCE [LARGE SCALE GENOMIC DNA]</scope>
    <source>
        <strain evidence="3">SN15 / ATCC MYA-4574 / FGSC 10173)</strain>
    </source>
</reference>
<dbReference type="AlphaFoldDB" id="A0A7U2NQX4"/>
<evidence type="ECO:0000313" key="2">
    <source>
        <dbReference type="EMBL" id="QRD07078.1"/>
    </source>
</evidence>
<dbReference type="EMBL" id="CP069044">
    <property type="protein sequence ID" value="QRD07078.1"/>
    <property type="molecule type" value="Genomic_DNA"/>
</dbReference>
<dbReference type="KEGG" id="pno:SNOG_12276"/>
<organism evidence="2 3">
    <name type="scientific">Phaeosphaeria nodorum (strain SN15 / ATCC MYA-4574 / FGSC 10173)</name>
    <name type="common">Glume blotch fungus</name>
    <name type="synonym">Parastagonospora nodorum</name>
    <dbReference type="NCBI Taxonomy" id="321614"/>
    <lineage>
        <taxon>Eukaryota</taxon>
        <taxon>Fungi</taxon>
        <taxon>Dikarya</taxon>
        <taxon>Ascomycota</taxon>
        <taxon>Pezizomycotina</taxon>
        <taxon>Dothideomycetes</taxon>
        <taxon>Pleosporomycetidae</taxon>
        <taxon>Pleosporales</taxon>
        <taxon>Pleosporineae</taxon>
        <taxon>Phaeosphaeriaceae</taxon>
        <taxon>Parastagonospora</taxon>
    </lineage>
</organism>
<evidence type="ECO:0000313" key="3">
    <source>
        <dbReference type="Proteomes" id="UP000663193"/>
    </source>
</evidence>
<evidence type="ECO:0000256" key="1">
    <source>
        <dbReference type="SAM" id="MobiDB-lite"/>
    </source>
</evidence>
<protein>
    <submittedName>
        <fullName evidence="2">Uncharacterized protein</fullName>
    </submittedName>
</protein>
<name>A0A7U2NQX4_PHANO</name>
<proteinExistence type="predicted"/>
<dbReference type="Proteomes" id="UP000663193">
    <property type="component" value="Chromosome 22"/>
</dbReference>
<feature type="region of interest" description="Disordered" evidence="1">
    <location>
        <begin position="126"/>
        <end position="146"/>
    </location>
</feature>
<accession>A0A7U2NQX4</accession>
<keyword evidence="3" id="KW-1185">Reference proteome</keyword>
<gene>
    <name evidence="2" type="ORF">JI435_122760</name>
</gene>
<dbReference type="RefSeq" id="XP_001802501.1">
    <property type="nucleotide sequence ID" value="XM_001802449.1"/>
</dbReference>
<sequence>MALCTIWPLSVRNINKQRFDIIVMDAQDCEMRLQQSFSMHVLATHNSVHRMTPHHTEKLAMTSPEPYQNNCMEHSDSQTYVQPTIDHTVASHSCSIPIQQHKRKSDHEMHGFSPKKQKNVFEQDEPIKDSPFNDIQPLGPSKAEEPLTHGERWRLYTWVWPRS</sequence>